<proteinExistence type="predicted"/>
<accession>A0A0D7E0I5</accession>
<dbReference type="RefSeq" id="WP_044418589.1">
    <property type="nucleotide sequence ID" value="NZ_JXXE01000774.1"/>
</dbReference>
<name>A0A0D7E0I5_RHOPL</name>
<evidence type="ECO:0000256" key="1">
    <source>
        <dbReference type="SAM" id="MobiDB-lite"/>
    </source>
</evidence>
<dbReference type="Proteomes" id="UP000032515">
    <property type="component" value="Unassembled WGS sequence"/>
</dbReference>
<feature type="compositionally biased region" description="Basic and acidic residues" evidence="1">
    <location>
        <begin position="1"/>
        <end position="20"/>
    </location>
</feature>
<comment type="caution">
    <text evidence="2">The sequence shown here is derived from an EMBL/GenBank/DDBJ whole genome shotgun (WGS) entry which is preliminary data.</text>
</comment>
<dbReference type="AlphaFoldDB" id="A0A0D7E0I5"/>
<protein>
    <submittedName>
        <fullName evidence="2">Uncharacterized protein</fullName>
    </submittedName>
</protein>
<sequence length="75" mass="8480">MSSRRRSDQPPTDPMERDGGPVEAAGYISEAIADLLHLARIHRLEMLAYLLEMALLEAQEMVRLRRTPPPQQPGE</sequence>
<feature type="region of interest" description="Disordered" evidence="1">
    <location>
        <begin position="1"/>
        <end position="22"/>
    </location>
</feature>
<reference evidence="2 3" key="1">
    <citation type="submission" date="2014-11" db="EMBL/GenBank/DDBJ databases">
        <title>Genomics and ecophysiology of heterotrophic nitrogen fixing bacteria isolated from estuarine surface water.</title>
        <authorList>
            <person name="Bentzon-Tilia M."/>
            <person name="Severin I."/>
            <person name="Hansen L.H."/>
            <person name="Riemann L."/>
        </authorList>
    </citation>
    <scope>NUCLEOTIDE SEQUENCE [LARGE SCALE GENOMIC DNA]</scope>
    <source>
        <strain evidence="2 3">BAL398</strain>
    </source>
</reference>
<evidence type="ECO:0000313" key="3">
    <source>
        <dbReference type="Proteomes" id="UP000032515"/>
    </source>
</evidence>
<gene>
    <name evidence="2" type="ORF">OO17_28765</name>
</gene>
<dbReference type="PATRIC" id="fig|1076.23.peg.4126"/>
<organism evidence="2 3">
    <name type="scientific">Rhodopseudomonas palustris</name>
    <dbReference type="NCBI Taxonomy" id="1076"/>
    <lineage>
        <taxon>Bacteria</taxon>
        <taxon>Pseudomonadati</taxon>
        <taxon>Pseudomonadota</taxon>
        <taxon>Alphaproteobacteria</taxon>
        <taxon>Hyphomicrobiales</taxon>
        <taxon>Nitrobacteraceae</taxon>
        <taxon>Rhodopseudomonas</taxon>
    </lineage>
</organism>
<evidence type="ECO:0000313" key="2">
    <source>
        <dbReference type="EMBL" id="KIZ33172.1"/>
    </source>
</evidence>
<dbReference type="EMBL" id="JXXE01000774">
    <property type="protein sequence ID" value="KIZ33172.1"/>
    <property type="molecule type" value="Genomic_DNA"/>
</dbReference>